<dbReference type="Proteomes" id="UP001046870">
    <property type="component" value="Chromosome 2"/>
</dbReference>
<dbReference type="AlphaFoldDB" id="A0A9D3TGD7"/>
<proteinExistence type="predicted"/>
<evidence type="ECO:0000313" key="2">
    <source>
        <dbReference type="Proteomes" id="UP001046870"/>
    </source>
</evidence>
<evidence type="ECO:0000313" key="1">
    <source>
        <dbReference type="EMBL" id="KAG7488331.1"/>
    </source>
</evidence>
<organism evidence="1 2">
    <name type="scientific">Megalops atlanticus</name>
    <name type="common">Tarpon</name>
    <name type="synonym">Clupea gigantea</name>
    <dbReference type="NCBI Taxonomy" id="7932"/>
    <lineage>
        <taxon>Eukaryota</taxon>
        <taxon>Metazoa</taxon>
        <taxon>Chordata</taxon>
        <taxon>Craniata</taxon>
        <taxon>Vertebrata</taxon>
        <taxon>Euteleostomi</taxon>
        <taxon>Actinopterygii</taxon>
        <taxon>Neopterygii</taxon>
        <taxon>Teleostei</taxon>
        <taxon>Elopiformes</taxon>
        <taxon>Megalopidae</taxon>
        <taxon>Megalops</taxon>
    </lineage>
</organism>
<name>A0A9D3TGD7_MEGAT</name>
<dbReference type="OrthoDB" id="8879188at2759"/>
<keyword evidence="2" id="KW-1185">Reference proteome</keyword>
<gene>
    <name evidence="1" type="ORF">MATL_G00032690</name>
</gene>
<comment type="caution">
    <text evidence="1">The sequence shown here is derived from an EMBL/GenBank/DDBJ whole genome shotgun (WGS) entry which is preliminary data.</text>
</comment>
<sequence>MARPLRDRSAVSQTVSLCQVTLQSSPEESHTRFCHPKSVMGSDVSRSNTHVANATGKPIRVYYSVDKMRLEEIVQEIGAELGASSSKEVSGKISSSTKMVFKRDSLIRYIRIPVADFAKFAGEGTLYASVFVESSTCSDDWEKTICLNFHIPCDRSFIVTENHNIRFQKYGASIWEDEHGVRHG</sequence>
<dbReference type="EMBL" id="JAFDVH010000002">
    <property type="protein sequence ID" value="KAG7488331.1"/>
    <property type="molecule type" value="Genomic_DNA"/>
</dbReference>
<reference evidence="1" key="1">
    <citation type="submission" date="2021-01" db="EMBL/GenBank/DDBJ databases">
        <authorList>
            <person name="Zahm M."/>
            <person name="Roques C."/>
            <person name="Cabau C."/>
            <person name="Klopp C."/>
            <person name="Donnadieu C."/>
            <person name="Jouanno E."/>
            <person name="Lampietro C."/>
            <person name="Louis A."/>
            <person name="Herpin A."/>
            <person name="Echchiki A."/>
            <person name="Berthelot C."/>
            <person name="Parey E."/>
            <person name="Roest-Crollius H."/>
            <person name="Braasch I."/>
            <person name="Postlethwait J."/>
            <person name="Bobe J."/>
            <person name="Montfort J."/>
            <person name="Bouchez O."/>
            <person name="Begum T."/>
            <person name="Mejri S."/>
            <person name="Adams A."/>
            <person name="Chen W.-J."/>
            <person name="Guiguen Y."/>
        </authorList>
    </citation>
    <scope>NUCLEOTIDE SEQUENCE</scope>
    <source>
        <strain evidence="1">YG-15Mar2019-1</strain>
        <tissue evidence="1">Brain</tissue>
    </source>
</reference>
<accession>A0A9D3TGD7</accession>
<protein>
    <submittedName>
        <fullName evidence="1">Uncharacterized protein</fullName>
    </submittedName>
</protein>